<gene>
    <name evidence="1" type="ORF">LCGC14_1090560</name>
</gene>
<organism evidence="1">
    <name type="scientific">marine sediment metagenome</name>
    <dbReference type="NCBI Taxonomy" id="412755"/>
    <lineage>
        <taxon>unclassified sequences</taxon>
        <taxon>metagenomes</taxon>
        <taxon>ecological metagenomes</taxon>
    </lineage>
</organism>
<sequence length="56" mass="5989">AMEIMGNAEVTGEATLKEFFEHGVAWVAGSSSDEKVLCPHCDKYTKLSEAEVSPAS</sequence>
<reference evidence="1" key="1">
    <citation type="journal article" date="2015" name="Nature">
        <title>Complex archaea that bridge the gap between prokaryotes and eukaryotes.</title>
        <authorList>
            <person name="Spang A."/>
            <person name="Saw J.H."/>
            <person name="Jorgensen S.L."/>
            <person name="Zaremba-Niedzwiedzka K."/>
            <person name="Martijn J."/>
            <person name="Lind A.E."/>
            <person name="van Eijk R."/>
            <person name="Schleper C."/>
            <person name="Guy L."/>
            <person name="Ettema T.J."/>
        </authorList>
    </citation>
    <scope>NUCLEOTIDE SEQUENCE</scope>
</reference>
<dbReference type="AlphaFoldDB" id="A0A0F9PVL9"/>
<evidence type="ECO:0000313" key="1">
    <source>
        <dbReference type="EMBL" id="KKN05101.1"/>
    </source>
</evidence>
<name>A0A0F9PVL9_9ZZZZ</name>
<accession>A0A0F9PVL9</accession>
<proteinExistence type="predicted"/>
<feature type="non-terminal residue" evidence="1">
    <location>
        <position position="1"/>
    </location>
</feature>
<comment type="caution">
    <text evidence="1">The sequence shown here is derived from an EMBL/GenBank/DDBJ whole genome shotgun (WGS) entry which is preliminary data.</text>
</comment>
<dbReference type="EMBL" id="LAZR01004841">
    <property type="protein sequence ID" value="KKN05101.1"/>
    <property type="molecule type" value="Genomic_DNA"/>
</dbReference>
<protein>
    <submittedName>
        <fullName evidence="1">Uncharacterized protein</fullName>
    </submittedName>
</protein>